<accession>A0A9P6M6G0</accession>
<dbReference type="AlphaFoldDB" id="A0A9P6M6G0"/>
<protein>
    <submittedName>
        <fullName evidence="1">Uncharacterized protein</fullName>
    </submittedName>
</protein>
<name>A0A9P6M6G0_MORAP</name>
<dbReference type="Proteomes" id="UP000738359">
    <property type="component" value="Unassembled WGS sequence"/>
</dbReference>
<comment type="caution">
    <text evidence="1">The sequence shown here is derived from an EMBL/GenBank/DDBJ whole genome shotgun (WGS) entry which is preliminary data.</text>
</comment>
<gene>
    <name evidence="1" type="ORF">BGZ70_008907</name>
</gene>
<proteinExistence type="predicted"/>
<evidence type="ECO:0000313" key="1">
    <source>
        <dbReference type="EMBL" id="KAF9967610.1"/>
    </source>
</evidence>
<dbReference type="OrthoDB" id="10263751at2759"/>
<dbReference type="EMBL" id="JAAAHY010000068">
    <property type="protein sequence ID" value="KAF9967610.1"/>
    <property type="molecule type" value="Genomic_DNA"/>
</dbReference>
<evidence type="ECO:0000313" key="2">
    <source>
        <dbReference type="Proteomes" id="UP000738359"/>
    </source>
</evidence>
<organism evidence="1 2">
    <name type="scientific">Mortierella alpina</name>
    <name type="common">Oleaginous fungus</name>
    <name type="synonym">Mortierella renispora</name>
    <dbReference type="NCBI Taxonomy" id="64518"/>
    <lineage>
        <taxon>Eukaryota</taxon>
        <taxon>Fungi</taxon>
        <taxon>Fungi incertae sedis</taxon>
        <taxon>Mucoromycota</taxon>
        <taxon>Mortierellomycotina</taxon>
        <taxon>Mortierellomycetes</taxon>
        <taxon>Mortierellales</taxon>
        <taxon>Mortierellaceae</taxon>
        <taxon>Mortierella</taxon>
    </lineage>
</organism>
<sequence length="79" mass="8763">MAIKKIADLDEFLGLLASTEPDKLIKKGSCRVIRPIVEKMSKKHQNVVFVEATDKIDGFSGADEAKLSALTEKYLRAEI</sequence>
<reference evidence="1" key="1">
    <citation type="journal article" date="2020" name="Fungal Divers.">
        <title>Resolving the Mortierellaceae phylogeny through synthesis of multi-gene phylogenetics and phylogenomics.</title>
        <authorList>
            <person name="Vandepol N."/>
            <person name="Liber J."/>
            <person name="Desiro A."/>
            <person name="Na H."/>
            <person name="Kennedy M."/>
            <person name="Barry K."/>
            <person name="Grigoriev I.V."/>
            <person name="Miller A.N."/>
            <person name="O'Donnell K."/>
            <person name="Stajich J.E."/>
            <person name="Bonito G."/>
        </authorList>
    </citation>
    <scope>NUCLEOTIDE SEQUENCE</scope>
    <source>
        <strain evidence="1">CK1249</strain>
    </source>
</reference>
<keyword evidence="2" id="KW-1185">Reference proteome</keyword>